<dbReference type="SUPFAM" id="SSF55729">
    <property type="entry name" value="Acyl-CoA N-acyltransferases (Nat)"/>
    <property type="match status" value="1"/>
</dbReference>
<dbReference type="Gene3D" id="3.40.630.30">
    <property type="match status" value="1"/>
</dbReference>
<dbReference type="GO" id="GO:0016740">
    <property type="term" value="F:transferase activity"/>
    <property type="evidence" value="ECO:0007669"/>
    <property type="project" value="UniProtKB-KW"/>
</dbReference>
<name>A0A7C9TNQ5_9MICO</name>
<dbReference type="InterPro" id="IPR031165">
    <property type="entry name" value="GNAT_YJDJ"/>
</dbReference>
<evidence type="ECO:0000313" key="3">
    <source>
        <dbReference type="Proteomes" id="UP000479756"/>
    </source>
</evidence>
<dbReference type="Proteomes" id="UP000479756">
    <property type="component" value="Unassembled WGS sequence"/>
</dbReference>
<dbReference type="Pfam" id="PF14542">
    <property type="entry name" value="Acetyltransf_CG"/>
    <property type="match status" value="1"/>
</dbReference>
<dbReference type="InterPro" id="IPR016181">
    <property type="entry name" value="Acyl_CoA_acyltransferase"/>
</dbReference>
<organism evidence="2 3">
    <name type="scientific">Galbitalea soli</name>
    <dbReference type="NCBI Taxonomy" id="1268042"/>
    <lineage>
        <taxon>Bacteria</taxon>
        <taxon>Bacillati</taxon>
        <taxon>Actinomycetota</taxon>
        <taxon>Actinomycetes</taxon>
        <taxon>Micrococcales</taxon>
        <taxon>Microbacteriaceae</taxon>
        <taxon>Galbitalea</taxon>
    </lineage>
</organism>
<gene>
    <name evidence="2" type="ORF">G3T37_03090</name>
</gene>
<keyword evidence="3" id="KW-1185">Reference proteome</keyword>
<reference evidence="2 3" key="1">
    <citation type="journal article" date="2014" name="Int. J. Syst. Evol. Microbiol.">
        <title>Description of Galbitalea soli gen. nov., sp. nov., and Frondihabitans sucicola sp. nov.</title>
        <authorList>
            <person name="Kim S.J."/>
            <person name="Lim J.M."/>
            <person name="Ahn J.H."/>
            <person name="Weon H.Y."/>
            <person name="Hamada M."/>
            <person name="Suzuki K."/>
            <person name="Ahn T.Y."/>
            <person name="Kwon S.W."/>
        </authorList>
    </citation>
    <scope>NUCLEOTIDE SEQUENCE [LARGE SCALE GENOMIC DNA]</scope>
    <source>
        <strain evidence="2 3">NBRC 108727</strain>
    </source>
</reference>
<accession>A0A7C9TNQ5</accession>
<dbReference type="AlphaFoldDB" id="A0A7C9TNQ5"/>
<dbReference type="PANTHER" id="PTHR31435">
    <property type="entry name" value="PROTEIN NATD1"/>
    <property type="match status" value="1"/>
</dbReference>
<dbReference type="RefSeq" id="WP_163471999.1">
    <property type="nucleotide sequence ID" value="NZ_JAAGWZ010000001.1"/>
</dbReference>
<evidence type="ECO:0000313" key="2">
    <source>
        <dbReference type="EMBL" id="NEM90336.1"/>
    </source>
</evidence>
<dbReference type="InterPro" id="IPR045057">
    <property type="entry name" value="Gcn5-rel_NAT"/>
</dbReference>
<protein>
    <submittedName>
        <fullName evidence="2">N-acetyltransferase</fullName>
    </submittedName>
</protein>
<dbReference type="EMBL" id="JAAGWZ010000001">
    <property type="protein sequence ID" value="NEM90336.1"/>
    <property type="molecule type" value="Genomic_DNA"/>
</dbReference>
<comment type="caution">
    <text evidence="2">The sequence shown here is derived from an EMBL/GenBank/DDBJ whole genome shotgun (WGS) entry which is preliminary data.</text>
</comment>
<dbReference type="PROSITE" id="PS51729">
    <property type="entry name" value="GNAT_YJDJ"/>
    <property type="match status" value="1"/>
</dbReference>
<sequence>MTEFRKSDRRYEIVEEGAVIGASYFRDAGERRVFTHTEIDAEWGGRGLATQLVRYALDDTRVAGMRVVAQCPMVAAFITKNPDYADLLDRPAGVDG</sequence>
<dbReference type="PANTHER" id="PTHR31435:SF10">
    <property type="entry name" value="BSR4717 PROTEIN"/>
    <property type="match status" value="1"/>
</dbReference>
<evidence type="ECO:0000259" key="1">
    <source>
        <dbReference type="PROSITE" id="PS51729"/>
    </source>
</evidence>
<keyword evidence="2" id="KW-0808">Transferase</keyword>
<feature type="domain" description="N-acetyltransferase" evidence="1">
    <location>
        <begin position="3"/>
        <end position="89"/>
    </location>
</feature>
<proteinExistence type="predicted"/>